<dbReference type="InterPro" id="IPR041657">
    <property type="entry name" value="HTH_17"/>
</dbReference>
<reference evidence="3" key="1">
    <citation type="journal article" date="2019" name="Int. J. Syst. Evol. Microbiol.">
        <title>The Global Catalogue of Microorganisms (GCM) 10K type strain sequencing project: providing services to taxonomists for standard genome sequencing and annotation.</title>
        <authorList>
            <consortium name="The Broad Institute Genomics Platform"/>
            <consortium name="The Broad Institute Genome Sequencing Center for Infectious Disease"/>
            <person name="Wu L."/>
            <person name="Ma J."/>
        </authorList>
    </citation>
    <scope>NUCLEOTIDE SEQUENCE [LARGE SCALE GENOMIC DNA]</scope>
    <source>
        <strain evidence="3">JCM 16929</strain>
    </source>
</reference>
<dbReference type="EMBL" id="BAABAB010000009">
    <property type="protein sequence ID" value="GAA3613003.1"/>
    <property type="molecule type" value="Genomic_DNA"/>
</dbReference>
<accession>A0ABP6ZLA6</accession>
<comment type="caution">
    <text evidence="2">The sequence shown here is derived from an EMBL/GenBank/DDBJ whole genome shotgun (WGS) entry which is preliminary data.</text>
</comment>
<gene>
    <name evidence="2" type="ORF">GCM10022236_13480</name>
</gene>
<proteinExistence type="predicted"/>
<dbReference type="InterPro" id="IPR010093">
    <property type="entry name" value="SinI_DNA-bd"/>
</dbReference>
<protein>
    <recommendedName>
        <fullName evidence="1">Helix-turn-helix domain-containing protein</fullName>
    </recommendedName>
</protein>
<dbReference type="NCBIfam" id="TIGR01764">
    <property type="entry name" value="excise"/>
    <property type="match status" value="1"/>
</dbReference>
<evidence type="ECO:0000313" key="2">
    <source>
        <dbReference type="EMBL" id="GAA3613003.1"/>
    </source>
</evidence>
<organism evidence="2 3">
    <name type="scientific">Microlunatus ginsengisoli</name>
    <dbReference type="NCBI Taxonomy" id="363863"/>
    <lineage>
        <taxon>Bacteria</taxon>
        <taxon>Bacillati</taxon>
        <taxon>Actinomycetota</taxon>
        <taxon>Actinomycetes</taxon>
        <taxon>Propionibacteriales</taxon>
        <taxon>Propionibacteriaceae</taxon>
        <taxon>Microlunatus</taxon>
    </lineage>
</organism>
<evidence type="ECO:0000313" key="3">
    <source>
        <dbReference type="Proteomes" id="UP001501490"/>
    </source>
</evidence>
<dbReference type="Pfam" id="PF12728">
    <property type="entry name" value="HTH_17"/>
    <property type="match status" value="1"/>
</dbReference>
<dbReference type="Proteomes" id="UP001501490">
    <property type="component" value="Unassembled WGS sequence"/>
</dbReference>
<name>A0ABP6ZLA6_9ACTN</name>
<sequence length="84" mass="9272">MSDQTEPFEKAAQLANVISIRRGEPAPTRVTYTVPEVASLLGISCATTYVLLRTGEIPARRIGSRWIIARRLFNAWLDEAGAVQ</sequence>
<evidence type="ECO:0000259" key="1">
    <source>
        <dbReference type="Pfam" id="PF12728"/>
    </source>
</evidence>
<feature type="domain" description="Helix-turn-helix" evidence="1">
    <location>
        <begin position="32"/>
        <end position="79"/>
    </location>
</feature>
<dbReference type="RefSeq" id="WP_344802678.1">
    <property type="nucleotide sequence ID" value="NZ_BAABAB010000009.1"/>
</dbReference>
<keyword evidence="3" id="KW-1185">Reference proteome</keyword>